<evidence type="ECO:0000256" key="5">
    <source>
        <dbReference type="ARBA" id="ARBA00023242"/>
    </source>
</evidence>
<evidence type="ECO:0000256" key="4">
    <source>
        <dbReference type="ARBA" id="ARBA00023187"/>
    </source>
</evidence>
<comment type="subcellular location">
    <subcellularLocation>
        <location evidence="1">Nucleus</location>
    </subcellularLocation>
</comment>
<evidence type="ECO:0000256" key="2">
    <source>
        <dbReference type="ARBA" id="ARBA00022664"/>
    </source>
</evidence>
<proteinExistence type="inferred from homology"/>
<dbReference type="PANTHER" id="PTHR17204">
    <property type="entry name" value="PRE-MRNA PROCESSING PROTEIN PRP39-RELATED"/>
    <property type="match status" value="1"/>
</dbReference>
<dbReference type="GO" id="GO:0030627">
    <property type="term" value="F:pre-mRNA 5'-splice site binding"/>
    <property type="evidence" value="ECO:0007669"/>
    <property type="project" value="TreeGrafter"/>
</dbReference>
<feature type="region of interest" description="Disordered" evidence="7">
    <location>
        <begin position="706"/>
        <end position="735"/>
    </location>
</feature>
<accession>A0AAF5CYC3</accession>
<dbReference type="SUPFAM" id="SSF48452">
    <property type="entry name" value="TPR-like"/>
    <property type="match status" value="1"/>
</dbReference>
<reference evidence="9" key="1">
    <citation type="submission" date="2024-02" db="UniProtKB">
        <authorList>
            <consortium name="WormBaseParasite"/>
        </authorList>
    </citation>
    <scope>IDENTIFICATION</scope>
</reference>
<dbReference type="Pfam" id="PF23241">
    <property type="entry name" value="HAT_PRP39_C"/>
    <property type="match status" value="1"/>
</dbReference>
<dbReference type="AlphaFoldDB" id="A0AAF5CYC3"/>
<keyword evidence="4" id="KW-0508">mRNA splicing</keyword>
<organism evidence="8 9">
    <name type="scientific">Strongyloides stercoralis</name>
    <name type="common">Threadworm</name>
    <dbReference type="NCBI Taxonomy" id="6248"/>
    <lineage>
        <taxon>Eukaryota</taxon>
        <taxon>Metazoa</taxon>
        <taxon>Ecdysozoa</taxon>
        <taxon>Nematoda</taxon>
        <taxon>Chromadorea</taxon>
        <taxon>Rhabditida</taxon>
        <taxon>Tylenchina</taxon>
        <taxon>Panagrolaimomorpha</taxon>
        <taxon>Strongyloidoidea</taxon>
        <taxon>Strongyloididae</taxon>
        <taxon>Strongyloides</taxon>
    </lineage>
</organism>
<dbReference type="WBParaSite" id="TCONS_00003824.p1">
    <property type="protein sequence ID" value="TCONS_00003824.p1"/>
    <property type="gene ID" value="XLOC_000430"/>
</dbReference>
<dbReference type="GO" id="GO:0000243">
    <property type="term" value="C:commitment complex"/>
    <property type="evidence" value="ECO:0007669"/>
    <property type="project" value="TreeGrafter"/>
</dbReference>
<dbReference type="InterPro" id="IPR011990">
    <property type="entry name" value="TPR-like_helical_dom_sf"/>
</dbReference>
<dbReference type="SMART" id="SM00386">
    <property type="entry name" value="HAT"/>
    <property type="match status" value="6"/>
</dbReference>
<evidence type="ECO:0000313" key="8">
    <source>
        <dbReference type="Proteomes" id="UP000035681"/>
    </source>
</evidence>
<feature type="region of interest" description="Disordered" evidence="7">
    <location>
        <begin position="14"/>
        <end position="103"/>
    </location>
</feature>
<keyword evidence="8" id="KW-1185">Reference proteome</keyword>
<comment type="similarity">
    <text evidence="6">Belongs to the PRP39 family.</text>
</comment>
<dbReference type="Gene3D" id="1.25.40.10">
    <property type="entry name" value="Tetratricopeptide repeat domain"/>
    <property type="match status" value="2"/>
</dbReference>
<protein>
    <submittedName>
        <fullName evidence="9">Suppressor of forked domain-containing protein</fullName>
    </submittedName>
</protein>
<dbReference type="InterPro" id="IPR059164">
    <property type="entry name" value="HAT_PRP39_C"/>
</dbReference>
<dbReference type="Proteomes" id="UP000035681">
    <property type="component" value="Unplaced"/>
</dbReference>
<evidence type="ECO:0000256" key="1">
    <source>
        <dbReference type="ARBA" id="ARBA00004123"/>
    </source>
</evidence>
<dbReference type="PANTHER" id="PTHR17204:SF5">
    <property type="entry name" value="PRE-MRNA-PROCESSING FACTOR 39"/>
    <property type="match status" value="1"/>
</dbReference>
<evidence type="ECO:0000313" key="9">
    <source>
        <dbReference type="WBParaSite" id="TCONS_00003824.p1"/>
    </source>
</evidence>
<dbReference type="GO" id="GO:0000395">
    <property type="term" value="P:mRNA 5'-splice site recognition"/>
    <property type="evidence" value="ECO:0007669"/>
    <property type="project" value="TreeGrafter"/>
</dbReference>
<dbReference type="GO" id="GO:0005685">
    <property type="term" value="C:U1 snRNP"/>
    <property type="evidence" value="ECO:0007669"/>
    <property type="project" value="TreeGrafter"/>
</dbReference>
<keyword evidence="2" id="KW-0507">mRNA processing</keyword>
<evidence type="ECO:0000256" key="6">
    <source>
        <dbReference type="ARBA" id="ARBA00038019"/>
    </source>
</evidence>
<keyword evidence="5" id="KW-0539">Nucleus</keyword>
<dbReference type="InterPro" id="IPR003107">
    <property type="entry name" value="HAT"/>
</dbReference>
<evidence type="ECO:0000256" key="7">
    <source>
        <dbReference type="SAM" id="MobiDB-lite"/>
    </source>
</evidence>
<feature type="compositionally biased region" description="Basic and acidic residues" evidence="7">
    <location>
        <begin position="38"/>
        <end position="47"/>
    </location>
</feature>
<evidence type="ECO:0000256" key="3">
    <source>
        <dbReference type="ARBA" id="ARBA00022737"/>
    </source>
</evidence>
<feature type="compositionally biased region" description="Basic and acidic residues" evidence="7">
    <location>
        <begin position="715"/>
        <end position="735"/>
    </location>
</feature>
<keyword evidence="3" id="KW-0677">Repeat</keyword>
<name>A0AAF5CYC3_STRER</name>
<feature type="compositionally biased region" description="Basic residues" evidence="7">
    <location>
        <begin position="84"/>
        <end position="95"/>
    </location>
</feature>
<dbReference type="GO" id="GO:0071004">
    <property type="term" value="C:U2-type prespliceosome"/>
    <property type="evidence" value="ECO:0007669"/>
    <property type="project" value="TreeGrafter"/>
</dbReference>
<sequence>NIMLFLKFFRGLSMATSREQSPDDDEKSVTVDSPQSSGKRESRKDYKNSPSPKKVRKSKEHSKDDKKSKRSSRRSKSRESSKRERSKHSSKHSSKKNNDSSDRSIQIHYSLRPIWDKLEENPKNFDLWVELITKSAENNIDQSMEIIFKRFLENFPYCYGYWIQYATYINNRDGPKECLYIYQKAVKEFPICVDLWMSYLQVAMEHYMMQPDGVTDILKIINKALEECGMDFNSDNLWISVIDWEVSICDLKSAFKHFEMILGITTDKMELHQRRFEEFLKGYSPDLYLPDSQLDSITKRVLKKMGKSDIKDILIQINNGSETTNVLCDEAHILYEQEDKIKKTTKDHEGRKDFEHQILRRYFHIAPLENKQFSLWFKYLDWEISNRDEKKIKCLFERCLVACCLYEEYWMKYARYLDKNVSKTQAKAVLTRAHKIHIPSSSKIALLLSLMEERNNNFNEAVDILDNFDLKYPGYASIRLRMVSLLNRKLHYQNRPDETRVIEKMERLINERRTSKTLRNFYIKKLARFQAFQCNNLAKADKLLREAIKNDPENNELYAQLIDIFYCCSKTNIRHVCDAFDLAIKSTFLSDHHRLQYAKRKMEYMEEFCMEPSKIQTAWDDYNKLVEESGCTISYVNNQKQRTMPVPYKPMSFSEIQRQTSATNQMPMMVNDGMMYVILLNLQYINILVAKHLIMSSLKKEETKCRRSNTISSGNKKEKTFKNDQRSSFKNKLKESSDARLNRTYTFGADLIRGKEKRNSLTADSDIFDYNIDDLLKGIKPRHPSRSASKSLTPKNKICSTLYYPIGVSASKLKNNTANTSETLSISEDNWRSKLPYVKECSNTNLCGHKLFSRAKFDLNKYEKSLNYKHNKN</sequence>
<dbReference type="Pfam" id="PF23240">
    <property type="entry name" value="HAT_PRP39_N"/>
    <property type="match status" value="1"/>
</dbReference>